<dbReference type="GO" id="GO:0005737">
    <property type="term" value="C:cytoplasm"/>
    <property type="evidence" value="ECO:0007669"/>
    <property type="project" value="TreeGrafter"/>
</dbReference>
<keyword evidence="2" id="KW-1185">Reference proteome</keyword>
<dbReference type="GO" id="GO:0032502">
    <property type="term" value="P:developmental process"/>
    <property type="evidence" value="ECO:0007669"/>
    <property type="project" value="TreeGrafter"/>
</dbReference>
<dbReference type="InterPro" id="IPR027413">
    <property type="entry name" value="GROEL-like_equatorial_sf"/>
</dbReference>
<dbReference type="EMBL" id="NCKW01020420">
    <property type="protein sequence ID" value="POM57974.1"/>
    <property type="molecule type" value="Genomic_DNA"/>
</dbReference>
<evidence type="ECO:0000313" key="1">
    <source>
        <dbReference type="EMBL" id="POM57974.1"/>
    </source>
</evidence>
<dbReference type="Gene3D" id="3.50.7.10">
    <property type="entry name" value="GroEL"/>
    <property type="match status" value="1"/>
</dbReference>
<dbReference type="GO" id="GO:0051131">
    <property type="term" value="P:chaperone-mediated protein complex assembly"/>
    <property type="evidence" value="ECO:0007669"/>
    <property type="project" value="TreeGrafter"/>
</dbReference>
<dbReference type="Gene3D" id="3.30.260.10">
    <property type="entry name" value="TCP-1-like chaperonin intermediate domain"/>
    <property type="match status" value="1"/>
</dbReference>
<dbReference type="GO" id="GO:0051082">
    <property type="term" value="F:unfolded protein binding"/>
    <property type="evidence" value="ECO:0007669"/>
    <property type="project" value="InterPro"/>
</dbReference>
<protein>
    <submittedName>
        <fullName evidence="1">Uncharacterized protein</fullName>
    </submittedName>
</protein>
<dbReference type="SUPFAM" id="SSF52029">
    <property type="entry name" value="GroEL apical domain-like"/>
    <property type="match status" value="1"/>
</dbReference>
<organism evidence="1 2">
    <name type="scientific">Phytophthora palmivora</name>
    <dbReference type="NCBI Taxonomy" id="4796"/>
    <lineage>
        <taxon>Eukaryota</taxon>
        <taxon>Sar</taxon>
        <taxon>Stramenopiles</taxon>
        <taxon>Oomycota</taxon>
        <taxon>Peronosporomycetes</taxon>
        <taxon>Peronosporales</taxon>
        <taxon>Peronosporaceae</taxon>
        <taxon>Phytophthora</taxon>
    </lineage>
</organism>
<accession>A0A2P4WXD8</accession>
<dbReference type="Gene3D" id="1.10.560.10">
    <property type="entry name" value="GroEL-like equatorial domain"/>
    <property type="match status" value="1"/>
</dbReference>
<dbReference type="PANTHER" id="PTHR46787:SF1">
    <property type="entry name" value="MOLECULAR CHAPERONE MKKS"/>
    <property type="match status" value="1"/>
</dbReference>
<dbReference type="OrthoDB" id="528704at2759"/>
<dbReference type="InterPro" id="IPR028790">
    <property type="entry name" value="MKKS"/>
</dbReference>
<dbReference type="SUPFAM" id="SSF48592">
    <property type="entry name" value="GroEL equatorial domain-like"/>
    <property type="match status" value="1"/>
</dbReference>
<dbReference type="InterPro" id="IPR027409">
    <property type="entry name" value="GroEL-like_apical_dom_sf"/>
</dbReference>
<dbReference type="AlphaFoldDB" id="A0A2P4WXD8"/>
<reference evidence="1 2" key="1">
    <citation type="journal article" date="2017" name="Genome Biol. Evol.">
        <title>Phytophthora megakarya and P. palmivora, closely related causal agents of cacao black pod rot, underwent increases in genome sizes and gene numbers by different mechanisms.</title>
        <authorList>
            <person name="Ali S.S."/>
            <person name="Shao J."/>
            <person name="Lary D.J."/>
            <person name="Kronmiller B."/>
            <person name="Shen D."/>
            <person name="Strem M.D."/>
            <person name="Amoako-Attah I."/>
            <person name="Akrofi A.Y."/>
            <person name="Begoude B.A."/>
            <person name="Ten Hoopen G.M."/>
            <person name="Coulibaly K."/>
            <person name="Kebe B.I."/>
            <person name="Melnick R.L."/>
            <person name="Guiltinan M.J."/>
            <person name="Tyler B.M."/>
            <person name="Meinhardt L.W."/>
            <person name="Bailey B.A."/>
        </authorList>
    </citation>
    <scope>NUCLEOTIDE SEQUENCE [LARGE SCALE GENOMIC DNA]</scope>
    <source>
        <strain evidence="2">sbr112.9</strain>
    </source>
</reference>
<comment type="caution">
    <text evidence="1">The sequence shown here is derived from an EMBL/GenBank/DDBJ whole genome shotgun (WGS) entry which is preliminary data.</text>
</comment>
<dbReference type="GO" id="GO:0006457">
    <property type="term" value="P:protein folding"/>
    <property type="evidence" value="ECO:0007669"/>
    <property type="project" value="InterPro"/>
</dbReference>
<name>A0A2P4WXD8_9STRA</name>
<dbReference type="GO" id="GO:0005634">
    <property type="term" value="C:nucleus"/>
    <property type="evidence" value="ECO:0007669"/>
    <property type="project" value="TreeGrafter"/>
</dbReference>
<dbReference type="PANTHER" id="PTHR46787">
    <property type="entry name" value="SYNDROMES PUTATIVE CHAPERONIN-RELATED"/>
    <property type="match status" value="1"/>
</dbReference>
<evidence type="ECO:0000313" key="2">
    <source>
        <dbReference type="Proteomes" id="UP000237271"/>
    </source>
</evidence>
<dbReference type="Pfam" id="PF00118">
    <property type="entry name" value="Cpn60_TCP1"/>
    <property type="match status" value="1"/>
</dbReference>
<dbReference type="InterPro" id="IPR027410">
    <property type="entry name" value="TCP-1-like_intermed_sf"/>
</dbReference>
<dbReference type="GO" id="GO:0005524">
    <property type="term" value="F:ATP binding"/>
    <property type="evidence" value="ECO:0007669"/>
    <property type="project" value="InterPro"/>
</dbReference>
<proteinExistence type="predicted"/>
<dbReference type="Proteomes" id="UP000237271">
    <property type="component" value="Unassembled WGS sequence"/>
</dbReference>
<gene>
    <name evidence="1" type="ORF">PHPALM_37446</name>
</gene>
<dbReference type="InterPro" id="IPR002423">
    <property type="entry name" value="Cpn60/GroEL/TCP-1"/>
</dbReference>
<dbReference type="GO" id="GO:0060271">
    <property type="term" value="P:cilium assembly"/>
    <property type="evidence" value="ECO:0007669"/>
    <property type="project" value="InterPro"/>
</dbReference>
<sequence>METIATQLDRGEVKRRLIDVCRELTALVSGSYGPLGRAQLLQANAQCPDALTLTSVAERHFEKLNVGDCPIANAYFHILKSKIRNHADAGLFLAGLSARGLQLALDWIFEYLESPSCPVRVTVNWSSVTSISAVIRGIVSTKPTTGLNEDAMDMVVIPLIVQAFVSVFGYVVEHPSEPIPVQLVFIPGHKSIAKSEVWKQTVLLDLPSRNLSVKRSQLSPIFNVRVALFNITIEPLAEFEEEDSNSGTGINHAGSLSAFRLEALRQVGDRLKQLGATAVLSQKIIPNYLQTYLATKGIFTLDRLSATYIRGVQMLSGATILSDWRIDDSIISSSLGFLSLIMTQSLGSKQFIRLHRENPTNQTSIAANGDAHPVTTIAITAPDRFAYDELCHVITTSFKTLAGLIDNPDVIAGAGCLEIHLAGLLRARSNELRIPARQDNMIDKQAARTLRQLSETVTTIADCLENLAGRLCGCHATATDRAAMIKMMYDANSESLDDNSGNDEEKTIIDARILDVIQSKKDALVLAVESVSSLARISSVIRVP</sequence>